<evidence type="ECO:0000256" key="1">
    <source>
        <dbReference type="SAM" id="Phobius"/>
    </source>
</evidence>
<organism evidence="3 4">
    <name type="scientific">Clostridium ragsdalei P11</name>
    <dbReference type="NCBI Taxonomy" id="1353534"/>
    <lineage>
        <taxon>Bacteria</taxon>
        <taxon>Bacillati</taxon>
        <taxon>Bacillota</taxon>
        <taxon>Clostridia</taxon>
        <taxon>Eubacteriales</taxon>
        <taxon>Clostridiaceae</taxon>
        <taxon>Clostridium</taxon>
    </lineage>
</organism>
<dbReference type="InterPro" id="IPR003343">
    <property type="entry name" value="Big_2"/>
</dbReference>
<protein>
    <submittedName>
        <fullName evidence="3">Kappa-carrageenase</fullName>
        <ecNumber evidence="3">3.2.1.83</ecNumber>
    </submittedName>
</protein>
<dbReference type="Proteomes" id="UP000093954">
    <property type="component" value="Unassembled WGS sequence"/>
</dbReference>
<dbReference type="InterPro" id="IPR008964">
    <property type="entry name" value="Invasin/intimin_cell_adhesion"/>
</dbReference>
<dbReference type="InterPro" id="IPR049886">
    <property type="entry name" value="CFI_box_CTERM_dom"/>
</dbReference>
<evidence type="ECO:0000313" key="4">
    <source>
        <dbReference type="Proteomes" id="UP000093954"/>
    </source>
</evidence>
<keyword evidence="1" id="KW-1133">Transmembrane helix</keyword>
<evidence type="ECO:0000259" key="2">
    <source>
        <dbReference type="SMART" id="SM00635"/>
    </source>
</evidence>
<reference evidence="3 4" key="1">
    <citation type="journal article" date="2012" name="Front. Microbiol.">
        <title>Draft Genome Sequence of the Virulent Strain 01-B526 of the Fish Pathogen Aeromonas salmonicida.</title>
        <authorList>
            <person name="Charette S.J."/>
            <person name="Brochu F."/>
            <person name="Boyle B."/>
            <person name="Filion G."/>
            <person name="Tanaka K.H."/>
            <person name="Derome N."/>
        </authorList>
    </citation>
    <scope>NUCLEOTIDE SEQUENCE [LARGE SCALE GENOMIC DNA]</scope>
    <source>
        <strain evidence="3 4">P11</strain>
    </source>
</reference>
<dbReference type="Gene3D" id="2.60.40.1080">
    <property type="match status" value="1"/>
</dbReference>
<sequence length="326" mass="35040">MESNTSRKILCILFSVLILFASSIGLPEKNKNVKAASSTPQNVTIKNSSGAALTDVKPDDQVTVSGTYTADTWVSIKIVDDTKAIVFYDAVKSGSDGSFKDTLKIPENTGKLLTVVTGSGSEVVTSTLNVVKNTSQVKVTGLDLDKCSTKVEIGKTVTLVATVLPQNATDKKVIWSSSDTSVATVDQTGNVKGIKEGKATITATTEDGNISKKCEVKVIIDECFIATAAYGSKFQPSVVLLRHFRDDYLLTNSLGTGFVKFYYRHSPPIANFIAHNVVLKNTVKVLLAPFVGCVYGMYHPICAAAILGVITLTILAKRRQWAYSKL</sequence>
<feature type="domain" description="BIG2" evidence="2">
    <location>
        <begin position="138"/>
        <end position="215"/>
    </location>
</feature>
<keyword evidence="3" id="KW-0326">Glycosidase</keyword>
<comment type="caution">
    <text evidence="3">The sequence shown here is derived from an EMBL/GenBank/DDBJ whole genome shotgun (WGS) entry which is preliminary data.</text>
</comment>
<keyword evidence="1" id="KW-0812">Transmembrane</keyword>
<dbReference type="SMART" id="SM00635">
    <property type="entry name" value="BID_2"/>
    <property type="match status" value="1"/>
</dbReference>
<name>A0A1A6AL37_9CLOT</name>
<dbReference type="Pfam" id="PF02368">
    <property type="entry name" value="Big_2"/>
    <property type="match status" value="1"/>
</dbReference>
<dbReference type="PATRIC" id="fig|1353534.3.peg.3476"/>
<dbReference type="NCBIfam" id="NF041770">
    <property type="entry name" value="CFI_box_CTERM"/>
    <property type="match status" value="1"/>
</dbReference>
<evidence type="ECO:0000313" key="3">
    <source>
        <dbReference type="EMBL" id="OBR90766.1"/>
    </source>
</evidence>
<dbReference type="GO" id="GO:0033918">
    <property type="term" value="F:kappa-carrageenase activity"/>
    <property type="evidence" value="ECO:0007669"/>
    <property type="project" value="UniProtKB-EC"/>
</dbReference>
<feature type="transmembrane region" description="Helical" evidence="1">
    <location>
        <begin position="297"/>
        <end position="316"/>
    </location>
</feature>
<dbReference type="EMBL" id="LROS01000055">
    <property type="protein sequence ID" value="OBR90766.1"/>
    <property type="molecule type" value="Genomic_DNA"/>
</dbReference>
<dbReference type="EC" id="3.2.1.83" evidence="3"/>
<keyword evidence="4" id="KW-1185">Reference proteome</keyword>
<keyword evidence="1" id="KW-0472">Membrane</keyword>
<dbReference type="AlphaFoldDB" id="A0A1A6AL37"/>
<gene>
    <name evidence="3" type="primary">cgkA_2</name>
    <name evidence="3" type="ORF">CLRAG_34140</name>
</gene>
<dbReference type="SUPFAM" id="SSF49373">
    <property type="entry name" value="Invasin/intimin cell-adhesion fragments"/>
    <property type="match status" value="1"/>
</dbReference>
<accession>A0A1A6AL37</accession>
<dbReference type="RefSeq" id="WP_065079487.1">
    <property type="nucleotide sequence ID" value="NZ_LROS01000055.1"/>
</dbReference>
<proteinExistence type="predicted"/>
<keyword evidence="3" id="KW-0378">Hydrolase</keyword>